<reference evidence="1 2" key="1">
    <citation type="submission" date="2019-10" db="EMBL/GenBank/DDBJ databases">
        <authorList>
            <person name="Palmer J.M."/>
        </authorList>
    </citation>
    <scope>NUCLEOTIDE SEQUENCE [LARGE SCALE GENOMIC DNA]</scope>
    <source>
        <strain evidence="1 2">TWF696</strain>
    </source>
</reference>
<evidence type="ECO:0000313" key="2">
    <source>
        <dbReference type="Proteomes" id="UP001375240"/>
    </source>
</evidence>
<dbReference type="EMBL" id="JAVHNQ010000002">
    <property type="protein sequence ID" value="KAK6354654.1"/>
    <property type="molecule type" value="Genomic_DNA"/>
</dbReference>
<keyword evidence="2" id="KW-1185">Reference proteome</keyword>
<organism evidence="1 2">
    <name type="scientific">Orbilia brochopaga</name>
    <dbReference type="NCBI Taxonomy" id="3140254"/>
    <lineage>
        <taxon>Eukaryota</taxon>
        <taxon>Fungi</taxon>
        <taxon>Dikarya</taxon>
        <taxon>Ascomycota</taxon>
        <taxon>Pezizomycotina</taxon>
        <taxon>Orbiliomycetes</taxon>
        <taxon>Orbiliales</taxon>
        <taxon>Orbiliaceae</taxon>
        <taxon>Orbilia</taxon>
    </lineage>
</organism>
<gene>
    <name evidence="1" type="ORF">TWF696_003794</name>
</gene>
<comment type="caution">
    <text evidence="1">The sequence shown here is derived from an EMBL/GenBank/DDBJ whole genome shotgun (WGS) entry which is preliminary data.</text>
</comment>
<evidence type="ECO:0000313" key="1">
    <source>
        <dbReference type="EMBL" id="KAK6354654.1"/>
    </source>
</evidence>
<name>A0AAV9V787_9PEZI</name>
<dbReference type="AlphaFoldDB" id="A0AAV9V787"/>
<proteinExistence type="predicted"/>
<sequence length="339" mass="38689">MMAGSLWKKRLLRTMSAIKLHMESSTLMELERGGQQVILEDPDEVELEDTNLDDFTNGQQQRSNLFEEPGQNAFASGPEQQDDGEGVDWVERTLTYLSNKEPDSFTEQQYTMPRSDDNPFPPTRFADFGQNPSANLETLQNIEEETSKPAITLNEPPSFMPEASSEEVTTSWEPYPWSIPQQVAEDILDPSWNPSAGGQKKGVEEEYQFDEAVQFRQPKQYARQRYTAIKRCPRLRGDNPRLTWDEAASYNRFLDIYGYPVINPPDSLGPYLADSLSDPELNFYQSFLDRFQIGEKEVVGEDGVSTGVTEPVLFEPARKNYGCNAILYKEKRFCELRAS</sequence>
<protein>
    <submittedName>
        <fullName evidence="1">Uncharacterized protein</fullName>
    </submittedName>
</protein>
<accession>A0AAV9V787</accession>
<dbReference type="Proteomes" id="UP001375240">
    <property type="component" value="Unassembled WGS sequence"/>
</dbReference>